<reference evidence="2 3" key="1">
    <citation type="journal article" date="2017" name="PLoS Biol.">
        <title>The sea cucumber genome provides insights into morphological evolution and visceral regeneration.</title>
        <authorList>
            <person name="Zhang X."/>
            <person name="Sun L."/>
            <person name="Yuan J."/>
            <person name="Sun Y."/>
            <person name="Gao Y."/>
            <person name="Zhang L."/>
            <person name="Li S."/>
            <person name="Dai H."/>
            <person name="Hamel J.F."/>
            <person name="Liu C."/>
            <person name="Yu Y."/>
            <person name="Liu S."/>
            <person name="Lin W."/>
            <person name="Guo K."/>
            <person name="Jin S."/>
            <person name="Xu P."/>
            <person name="Storey K.B."/>
            <person name="Huan P."/>
            <person name="Zhang T."/>
            <person name="Zhou Y."/>
            <person name="Zhang J."/>
            <person name="Lin C."/>
            <person name="Li X."/>
            <person name="Xing L."/>
            <person name="Huo D."/>
            <person name="Sun M."/>
            <person name="Wang L."/>
            <person name="Mercier A."/>
            <person name="Li F."/>
            <person name="Yang H."/>
            <person name="Xiang J."/>
        </authorList>
    </citation>
    <scope>NUCLEOTIDE SEQUENCE [LARGE SCALE GENOMIC DNA]</scope>
    <source>
        <strain evidence="2">Shaxun</strain>
        <tissue evidence="2">Muscle</tissue>
    </source>
</reference>
<proteinExistence type="predicted"/>
<feature type="region of interest" description="Disordered" evidence="1">
    <location>
        <begin position="200"/>
        <end position="219"/>
    </location>
</feature>
<comment type="caution">
    <text evidence="2">The sequence shown here is derived from an EMBL/GenBank/DDBJ whole genome shotgun (WGS) entry which is preliminary data.</text>
</comment>
<evidence type="ECO:0000256" key="1">
    <source>
        <dbReference type="SAM" id="MobiDB-lite"/>
    </source>
</evidence>
<gene>
    <name evidence="2" type="ORF">BSL78_12805</name>
</gene>
<protein>
    <submittedName>
        <fullName evidence="2">Uncharacterized protein</fullName>
    </submittedName>
</protein>
<keyword evidence="3" id="KW-1185">Reference proteome</keyword>
<dbReference type="AlphaFoldDB" id="A0A2G8KQS1"/>
<evidence type="ECO:0000313" key="3">
    <source>
        <dbReference type="Proteomes" id="UP000230750"/>
    </source>
</evidence>
<evidence type="ECO:0000313" key="2">
    <source>
        <dbReference type="EMBL" id="PIK50318.1"/>
    </source>
</evidence>
<sequence length="219" mass="24092">MNDCLFQTLPQIIHTGAPGNQQHIVIQQQQPQQTIPQQTVTMINPQQQQGHMIIQHQNPAPQPPQQHVVVSITIKQSSLINPVPYRIYFNCLSYFSNSFCYENCPKLFRNVKFPLLQVHQQAPGAIPGQVTMIQQPPPPPAPATTVVQQAHPAPYPAAYPAAHPATVVQPSAPPQQFVQQPPPLAPAQPTQVIVTQPAVQVAPNPPPQRRKQSSTCSIL</sequence>
<accession>A0A2G8KQS1</accession>
<name>A0A2G8KQS1_STIJA</name>
<dbReference type="EMBL" id="MRZV01000424">
    <property type="protein sequence ID" value="PIK50318.1"/>
    <property type="molecule type" value="Genomic_DNA"/>
</dbReference>
<organism evidence="2 3">
    <name type="scientific">Stichopus japonicus</name>
    <name type="common">Sea cucumber</name>
    <dbReference type="NCBI Taxonomy" id="307972"/>
    <lineage>
        <taxon>Eukaryota</taxon>
        <taxon>Metazoa</taxon>
        <taxon>Echinodermata</taxon>
        <taxon>Eleutherozoa</taxon>
        <taxon>Echinozoa</taxon>
        <taxon>Holothuroidea</taxon>
        <taxon>Aspidochirotacea</taxon>
        <taxon>Aspidochirotida</taxon>
        <taxon>Stichopodidae</taxon>
        <taxon>Apostichopus</taxon>
    </lineage>
</organism>
<dbReference type="Proteomes" id="UP000230750">
    <property type="component" value="Unassembled WGS sequence"/>
</dbReference>